<comment type="similarity">
    <text evidence="7">Belongs to the histone H1/H5 family.</text>
</comment>
<evidence type="ECO:0000256" key="5">
    <source>
        <dbReference type="ARBA" id="ARBA00023125"/>
    </source>
</evidence>
<dbReference type="OrthoDB" id="1110759at2759"/>
<evidence type="ECO:0000313" key="11">
    <source>
        <dbReference type="Proteomes" id="UP000038040"/>
    </source>
</evidence>
<dbReference type="InterPro" id="IPR036388">
    <property type="entry name" value="WH-like_DNA-bd_sf"/>
</dbReference>
<sequence>MSETVAPGEEVRGAGSPKRMKKAGSAKTKSAKVPSSHPPYMNMIKSSISALKETKGSSRAAILKYIIQNYKVGGNLAVVNAHLRIALKRGVATGLLKQVKGTGAAGSFKLSGETKKNKIKTTESKAKPTVKMTLNKPKKTPMKKTMKAKSSTTKVRIPLLSFF</sequence>
<organism evidence="11 13">
    <name type="scientific">Dracunculus medinensis</name>
    <name type="common">Guinea worm</name>
    <dbReference type="NCBI Taxonomy" id="318479"/>
    <lineage>
        <taxon>Eukaryota</taxon>
        <taxon>Metazoa</taxon>
        <taxon>Ecdysozoa</taxon>
        <taxon>Nematoda</taxon>
        <taxon>Chromadorea</taxon>
        <taxon>Rhabditida</taxon>
        <taxon>Spirurina</taxon>
        <taxon>Dracunculoidea</taxon>
        <taxon>Dracunculidae</taxon>
        <taxon>Dracunculus</taxon>
    </lineage>
</organism>
<evidence type="ECO:0000259" key="9">
    <source>
        <dbReference type="PROSITE" id="PS51504"/>
    </source>
</evidence>
<dbReference type="PRINTS" id="PR00624">
    <property type="entry name" value="HISTONEH5"/>
</dbReference>
<dbReference type="GO" id="GO:0045910">
    <property type="term" value="P:negative regulation of DNA recombination"/>
    <property type="evidence" value="ECO:0007669"/>
    <property type="project" value="TreeGrafter"/>
</dbReference>
<evidence type="ECO:0000256" key="3">
    <source>
        <dbReference type="ARBA" id="ARBA00022454"/>
    </source>
</evidence>
<dbReference type="InterPro" id="IPR005819">
    <property type="entry name" value="H1/H5"/>
</dbReference>
<gene>
    <name evidence="10" type="ORF">DME_LOCUS10195</name>
</gene>
<dbReference type="Gene3D" id="1.10.10.10">
    <property type="entry name" value="Winged helix-like DNA-binding domain superfamily/Winged helix DNA-binding domain"/>
    <property type="match status" value="1"/>
</dbReference>
<dbReference type="GO" id="GO:0031492">
    <property type="term" value="F:nucleosomal DNA binding"/>
    <property type="evidence" value="ECO:0007669"/>
    <property type="project" value="TreeGrafter"/>
</dbReference>
<dbReference type="PANTHER" id="PTHR11467:SF36">
    <property type="entry name" value="HISTONE 24-RELATED"/>
    <property type="match status" value="1"/>
</dbReference>
<comment type="subcellular location">
    <subcellularLocation>
        <location evidence="2">Chromosome</location>
    </subcellularLocation>
    <subcellularLocation>
        <location evidence="1 7">Nucleus</location>
    </subcellularLocation>
</comment>
<dbReference type="STRING" id="318479.A0A0N4UJI6"/>
<evidence type="ECO:0000256" key="6">
    <source>
        <dbReference type="ARBA" id="ARBA00023242"/>
    </source>
</evidence>
<dbReference type="Pfam" id="PF00538">
    <property type="entry name" value="Linker_histone"/>
    <property type="match status" value="1"/>
</dbReference>
<evidence type="ECO:0000256" key="8">
    <source>
        <dbReference type="SAM" id="MobiDB-lite"/>
    </source>
</evidence>
<dbReference type="InterPro" id="IPR036390">
    <property type="entry name" value="WH_DNA-bd_sf"/>
</dbReference>
<evidence type="ECO:0000256" key="2">
    <source>
        <dbReference type="ARBA" id="ARBA00004286"/>
    </source>
</evidence>
<keyword evidence="12" id="KW-1185">Reference proteome</keyword>
<keyword evidence="6 7" id="KW-0539">Nucleus</keyword>
<reference evidence="10 12" key="2">
    <citation type="submission" date="2018-11" db="EMBL/GenBank/DDBJ databases">
        <authorList>
            <consortium name="Pathogen Informatics"/>
        </authorList>
    </citation>
    <scope>NUCLEOTIDE SEQUENCE [LARGE SCALE GENOMIC DNA]</scope>
</reference>
<protein>
    <submittedName>
        <fullName evidence="13">H15 domain-containing protein</fullName>
    </submittedName>
</protein>
<evidence type="ECO:0000313" key="13">
    <source>
        <dbReference type="WBParaSite" id="DME_0000782501-mRNA-1"/>
    </source>
</evidence>
<dbReference type="GO" id="GO:0000786">
    <property type="term" value="C:nucleosome"/>
    <property type="evidence" value="ECO:0007669"/>
    <property type="project" value="InterPro"/>
</dbReference>
<dbReference type="GO" id="GO:0005634">
    <property type="term" value="C:nucleus"/>
    <property type="evidence" value="ECO:0007669"/>
    <property type="project" value="UniProtKB-SubCell"/>
</dbReference>
<feature type="domain" description="H15" evidence="9">
    <location>
        <begin position="36"/>
        <end position="112"/>
    </location>
</feature>
<dbReference type="WBParaSite" id="DME_0000782501-mRNA-1">
    <property type="protein sequence ID" value="DME_0000782501-mRNA-1"/>
    <property type="gene ID" value="DME_0000782501"/>
</dbReference>
<evidence type="ECO:0000256" key="4">
    <source>
        <dbReference type="ARBA" id="ARBA00022990"/>
    </source>
</evidence>
<keyword evidence="4" id="KW-0007">Acetylation</keyword>
<accession>A0A0N4UJI6</accession>
<dbReference type="SUPFAM" id="SSF46785">
    <property type="entry name" value="Winged helix' DNA-binding domain"/>
    <property type="match status" value="1"/>
</dbReference>
<dbReference type="Proteomes" id="UP000038040">
    <property type="component" value="Unplaced"/>
</dbReference>
<feature type="region of interest" description="Disordered" evidence="8">
    <location>
        <begin position="1"/>
        <end position="40"/>
    </location>
</feature>
<dbReference type="SMART" id="SM00526">
    <property type="entry name" value="H15"/>
    <property type="match status" value="1"/>
</dbReference>
<evidence type="ECO:0000256" key="1">
    <source>
        <dbReference type="ARBA" id="ARBA00004123"/>
    </source>
</evidence>
<dbReference type="AlphaFoldDB" id="A0A0N4UJI6"/>
<dbReference type="PROSITE" id="PS51504">
    <property type="entry name" value="H15"/>
    <property type="match status" value="1"/>
</dbReference>
<dbReference type="PANTHER" id="PTHR11467">
    <property type="entry name" value="HISTONE H1"/>
    <property type="match status" value="1"/>
</dbReference>
<evidence type="ECO:0000313" key="12">
    <source>
        <dbReference type="Proteomes" id="UP000274756"/>
    </source>
</evidence>
<dbReference type="GO" id="GO:0003690">
    <property type="term" value="F:double-stranded DNA binding"/>
    <property type="evidence" value="ECO:0007669"/>
    <property type="project" value="TreeGrafter"/>
</dbReference>
<evidence type="ECO:0000313" key="10">
    <source>
        <dbReference type="EMBL" id="VDN60222.1"/>
    </source>
</evidence>
<dbReference type="GO" id="GO:0030527">
    <property type="term" value="F:structural constituent of chromatin"/>
    <property type="evidence" value="ECO:0007669"/>
    <property type="project" value="InterPro"/>
</dbReference>
<evidence type="ECO:0000256" key="7">
    <source>
        <dbReference type="RuleBase" id="RU003894"/>
    </source>
</evidence>
<keyword evidence="3 7" id="KW-0158">Chromosome</keyword>
<dbReference type="GO" id="GO:0006334">
    <property type="term" value="P:nucleosome assembly"/>
    <property type="evidence" value="ECO:0007669"/>
    <property type="project" value="InterPro"/>
</dbReference>
<dbReference type="InterPro" id="IPR005818">
    <property type="entry name" value="Histone_H1/H5_H15"/>
</dbReference>
<dbReference type="EMBL" id="UYYG01001206">
    <property type="protein sequence ID" value="VDN60222.1"/>
    <property type="molecule type" value="Genomic_DNA"/>
</dbReference>
<reference evidence="13" key="1">
    <citation type="submission" date="2017-02" db="UniProtKB">
        <authorList>
            <consortium name="WormBaseParasite"/>
        </authorList>
    </citation>
    <scope>IDENTIFICATION</scope>
</reference>
<proteinExistence type="inferred from homology"/>
<dbReference type="CDD" id="cd00073">
    <property type="entry name" value="H15"/>
    <property type="match status" value="1"/>
</dbReference>
<dbReference type="FunFam" id="1.10.10.10:FF:000140">
    <property type="entry name" value="Histone H1.0"/>
    <property type="match status" value="1"/>
</dbReference>
<name>A0A0N4UJI6_DRAME</name>
<keyword evidence="5 7" id="KW-0238">DNA-binding</keyword>
<dbReference type="GO" id="GO:0030261">
    <property type="term" value="P:chromosome condensation"/>
    <property type="evidence" value="ECO:0007669"/>
    <property type="project" value="TreeGrafter"/>
</dbReference>
<dbReference type="Proteomes" id="UP000274756">
    <property type="component" value="Unassembled WGS sequence"/>
</dbReference>